<dbReference type="PRINTS" id="PR00304">
    <property type="entry name" value="TCOMPLEXTCP1"/>
</dbReference>
<dbReference type="GO" id="GO:0051082">
    <property type="term" value="F:unfolded protein binding"/>
    <property type="evidence" value="ECO:0007669"/>
    <property type="project" value="InterPro"/>
</dbReference>
<dbReference type="InterPro" id="IPR027413">
    <property type="entry name" value="GROEL-like_equatorial_sf"/>
</dbReference>
<protein>
    <submittedName>
        <fullName evidence="8">Chaperonin</fullName>
    </submittedName>
</protein>
<evidence type="ECO:0000256" key="7">
    <source>
        <dbReference type="RuleBase" id="RU004187"/>
    </source>
</evidence>
<dbReference type="InterPro" id="IPR027409">
    <property type="entry name" value="GroEL-like_apical_dom_sf"/>
</dbReference>
<dbReference type="InterPro" id="IPR012721">
    <property type="entry name" value="Chap_CCT_theta"/>
</dbReference>
<dbReference type="EMBL" id="GL349454">
    <property type="protein sequence ID" value="KNC49289.1"/>
    <property type="molecule type" value="Genomic_DNA"/>
</dbReference>
<sequence>MVVNHLGKLFVTSDTSSILQEIDVQHPAAKMIMQAMFMQEAECGDGTNYVIVFAGELLAKAELLLKMGVHTVDVVLGFNMALAKALELIPELVVDFPVDLHSADSIKAAILPVIAAKQYGYEEHFAGVIAEACAAAMPEDPAQFNVDTIRVAKMVGGSTLDTAVVRGMVVGRRPESTVQSVQNARVAVFAQAIAAQTTETKGTVLMHNADELLGFSKAEEAQMERTIKGIADSGANVVLTGGKVSDIALHFLDKYNLLVVKVLSKFQLRRLCKAVGARPLVNLGVPTPDDLGFCADIHVEEVGSTYVTVFATEDSAISTILIRGSTMNLLDDVSRAVDDGVNAVKSMTKDPRFVPGAGAFEIGLAARIAEYADSHPGVEQYAIQLGPRRHRRVASLYSAQKAGKVAGVDLDSEEVMDPVANGVVDLAVNKLWALKLSVDVATTIVSVDEVVMSRQAGGPKPPQMGARDA</sequence>
<dbReference type="GO" id="GO:0016887">
    <property type="term" value="F:ATP hydrolysis activity"/>
    <property type="evidence" value="ECO:0007669"/>
    <property type="project" value="InterPro"/>
</dbReference>
<keyword evidence="9" id="KW-1185">Reference proteome</keyword>
<evidence type="ECO:0000313" key="8">
    <source>
        <dbReference type="EMBL" id="KNC49289.1"/>
    </source>
</evidence>
<dbReference type="eggNOG" id="KOG0362">
    <property type="taxonomic scope" value="Eukaryota"/>
</dbReference>
<dbReference type="GO" id="GO:0140662">
    <property type="term" value="F:ATP-dependent protein folding chaperone"/>
    <property type="evidence" value="ECO:0007669"/>
    <property type="project" value="InterPro"/>
</dbReference>
<dbReference type="Gene3D" id="3.30.260.10">
    <property type="entry name" value="TCP-1-like chaperonin intermediate domain"/>
    <property type="match status" value="1"/>
</dbReference>
<dbReference type="InterPro" id="IPR027410">
    <property type="entry name" value="TCP-1-like_intermed_sf"/>
</dbReference>
<evidence type="ECO:0000256" key="1">
    <source>
        <dbReference type="ARBA" id="ARBA00004496"/>
    </source>
</evidence>
<dbReference type="AlphaFoldDB" id="A0A0L0DAA6"/>
<dbReference type="NCBIfam" id="TIGR02346">
    <property type="entry name" value="chap_CCT_theta"/>
    <property type="match status" value="1"/>
</dbReference>
<dbReference type="Proteomes" id="UP000054408">
    <property type="component" value="Unassembled WGS sequence"/>
</dbReference>
<comment type="similarity">
    <text evidence="2 7">Belongs to the TCP-1 chaperonin family.</text>
</comment>
<dbReference type="Pfam" id="PF00118">
    <property type="entry name" value="Cpn60_TCP1"/>
    <property type="match status" value="2"/>
</dbReference>
<dbReference type="GeneID" id="25564725"/>
<name>A0A0L0DAA6_THETB</name>
<gene>
    <name evidence="8" type="ORF">AMSG_05285</name>
</gene>
<dbReference type="SUPFAM" id="SSF54849">
    <property type="entry name" value="GroEL-intermediate domain like"/>
    <property type="match status" value="1"/>
</dbReference>
<comment type="subcellular location">
    <subcellularLocation>
        <location evidence="1">Cytoplasm</location>
    </subcellularLocation>
</comment>
<keyword evidence="3" id="KW-0963">Cytoplasm</keyword>
<proteinExistence type="inferred from homology"/>
<dbReference type="SUPFAM" id="SSF48592">
    <property type="entry name" value="GroEL equatorial domain-like"/>
    <property type="match status" value="1"/>
</dbReference>
<keyword evidence="6 7" id="KW-0143">Chaperone</keyword>
<keyword evidence="5 7" id="KW-0067">ATP-binding</keyword>
<keyword evidence="4 7" id="KW-0547">Nucleotide-binding</keyword>
<evidence type="ECO:0000256" key="3">
    <source>
        <dbReference type="ARBA" id="ARBA00022490"/>
    </source>
</evidence>
<evidence type="ECO:0000313" key="9">
    <source>
        <dbReference type="Proteomes" id="UP000054408"/>
    </source>
</evidence>
<accession>A0A0L0DAA6</accession>
<dbReference type="OMA" id="WGLKYAV"/>
<organism evidence="8 9">
    <name type="scientific">Thecamonas trahens ATCC 50062</name>
    <dbReference type="NCBI Taxonomy" id="461836"/>
    <lineage>
        <taxon>Eukaryota</taxon>
        <taxon>Apusozoa</taxon>
        <taxon>Apusomonadida</taxon>
        <taxon>Apusomonadidae</taxon>
        <taxon>Thecamonas</taxon>
    </lineage>
</organism>
<dbReference type="InterPro" id="IPR002423">
    <property type="entry name" value="Cpn60/GroEL/TCP-1"/>
</dbReference>
<dbReference type="FunFam" id="3.50.7.10:FF:000008">
    <property type="entry name" value="T-complex protein 1 subunit theta"/>
    <property type="match status" value="1"/>
</dbReference>
<dbReference type="OrthoDB" id="1748577at2759"/>
<evidence type="ECO:0000256" key="6">
    <source>
        <dbReference type="ARBA" id="ARBA00023186"/>
    </source>
</evidence>
<dbReference type="Gene3D" id="3.50.7.10">
    <property type="entry name" value="GroEL"/>
    <property type="match status" value="1"/>
</dbReference>
<dbReference type="Gene3D" id="1.10.560.10">
    <property type="entry name" value="GroEL-like equatorial domain"/>
    <property type="match status" value="2"/>
</dbReference>
<dbReference type="PANTHER" id="PTHR11353">
    <property type="entry name" value="CHAPERONIN"/>
    <property type="match status" value="1"/>
</dbReference>
<reference evidence="8 9" key="1">
    <citation type="submission" date="2010-05" db="EMBL/GenBank/DDBJ databases">
        <title>The Genome Sequence of Thecamonas trahens ATCC 50062.</title>
        <authorList>
            <consortium name="The Broad Institute Genome Sequencing Platform"/>
            <person name="Russ C."/>
            <person name="Cuomo C."/>
            <person name="Shea T."/>
            <person name="Young S.K."/>
            <person name="Zeng Q."/>
            <person name="Koehrsen M."/>
            <person name="Haas B."/>
            <person name="Borodovsky M."/>
            <person name="Guigo R."/>
            <person name="Alvarado L."/>
            <person name="Berlin A."/>
            <person name="Bochicchio J."/>
            <person name="Borenstein D."/>
            <person name="Chapman S."/>
            <person name="Chen Z."/>
            <person name="Freedman E."/>
            <person name="Gellesch M."/>
            <person name="Goldberg J."/>
            <person name="Griggs A."/>
            <person name="Gujja S."/>
            <person name="Heilman E."/>
            <person name="Heiman D."/>
            <person name="Hepburn T."/>
            <person name="Howarth C."/>
            <person name="Jen D."/>
            <person name="Larson L."/>
            <person name="Mehta T."/>
            <person name="Park D."/>
            <person name="Pearson M."/>
            <person name="Roberts A."/>
            <person name="Saif S."/>
            <person name="Shenoy N."/>
            <person name="Sisk P."/>
            <person name="Stolte C."/>
            <person name="Sykes S."/>
            <person name="Thomson T."/>
            <person name="Walk T."/>
            <person name="White J."/>
            <person name="Yandava C."/>
            <person name="Burger G."/>
            <person name="Gray M.W."/>
            <person name="Holland P.W.H."/>
            <person name="King N."/>
            <person name="Lang F.B.F."/>
            <person name="Roger A.J."/>
            <person name="Ruiz-Trillo I."/>
            <person name="Lander E."/>
            <person name="Nusbaum C."/>
        </authorList>
    </citation>
    <scope>NUCLEOTIDE SEQUENCE [LARGE SCALE GENOMIC DNA]</scope>
    <source>
        <strain evidence="8 9">ATCC 50062</strain>
    </source>
</reference>
<evidence type="ECO:0000256" key="4">
    <source>
        <dbReference type="ARBA" id="ARBA00022741"/>
    </source>
</evidence>
<evidence type="ECO:0000256" key="2">
    <source>
        <dbReference type="ARBA" id="ARBA00008020"/>
    </source>
</evidence>
<dbReference type="GO" id="GO:0005737">
    <property type="term" value="C:cytoplasm"/>
    <property type="evidence" value="ECO:0007669"/>
    <property type="project" value="UniProtKB-SubCell"/>
</dbReference>
<dbReference type="STRING" id="461836.A0A0L0DAA6"/>
<evidence type="ECO:0000256" key="5">
    <source>
        <dbReference type="ARBA" id="ARBA00022840"/>
    </source>
</evidence>
<dbReference type="GO" id="GO:0005524">
    <property type="term" value="F:ATP binding"/>
    <property type="evidence" value="ECO:0007669"/>
    <property type="project" value="UniProtKB-KW"/>
</dbReference>
<dbReference type="RefSeq" id="XP_013758002.1">
    <property type="nucleotide sequence ID" value="XM_013902548.1"/>
</dbReference>
<dbReference type="SUPFAM" id="SSF52029">
    <property type="entry name" value="GroEL apical domain-like"/>
    <property type="match status" value="1"/>
</dbReference>
<dbReference type="InterPro" id="IPR017998">
    <property type="entry name" value="Chaperone_TCP-1"/>
</dbReference>